<evidence type="ECO:0000256" key="2">
    <source>
        <dbReference type="ARBA" id="ARBA00022475"/>
    </source>
</evidence>
<sequence>MKQRLLNVSIQTKIAGIVIGIIVMIVVLLLSAVTYTEIKQLYANKNSLSLQTAKTISFVPAVKEALRDQDGERLEALTKQLDIPAQADYIVIQNRQGTVLSHPNEAMIGIEQAFQDGYKAAVFGGYYNIDSSKWIGPSVTGKAPIMNERGNVLGVVTVGYLKENINDVVAHRLRRNIYLSILAIIVGFAASYMLARHIRKDTLGLEPREIATLYRDRAAILSSINEGVIATDKKEKVTLINETAKQLLQLNDRDVNQTIDQVLPDVHQGRLTKQTPIVNQEMHINRRTIIVNMAPIIKENAYMGTVMTFRDKTDVTEMLDTLSEVKRYSDDLRAQTHEFSNKLYVISGLIQLEKYDEALEMIREEANDDQQINKLIFDQIWDSKVQAVLLGKMNKASEKKIDFQVDDQSQLDRLPGHIKSSDIITIIGNLIDNAFDEVLKQNNRYVTFSALDIGHDIIFEVTDNGSGIREEAIQDVFAQHYSTKSSDNGEHRGYGLYNMKQAVEALRGHIEIDSNEYGTAITAYMPKEREEGS</sequence>
<dbReference type="Gene3D" id="3.30.565.10">
    <property type="entry name" value="Histidine kinase-like ATPase, C-terminal domain"/>
    <property type="match status" value="1"/>
</dbReference>
<dbReference type="Proteomes" id="UP001596620">
    <property type="component" value="Unassembled WGS sequence"/>
</dbReference>
<keyword evidence="5 12" id="KW-0812">Transmembrane</keyword>
<evidence type="ECO:0000256" key="8">
    <source>
        <dbReference type="ARBA" id="ARBA00022840"/>
    </source>
</evidence>
<keyword evidence="11 12" id="KW-0472">Membrane</keyword>
<comment type="subcellular location">
    <subcellularLocation>
        <location evidence="1">Cell membrane</location>
        <topology evidence="1">Multi-pass membrane protein</topology>
    </subcellularLocation>
</comment>
<feature type="transmembrane region" description="Helical" evidence="12">
    <location>
        <begin position="177"/>
        <end position="195"/>
    </location>
</feature>
<gene>
    <name evidence="14" type="ORF">ACFQU8_09880</name>
</gene>
<keyword evidence="2" id="KW-1003">Cell membrane</keyword>
<dbReference type="EMBL" id="JBHTGR010000040">
    <property type="protein sequence ID" value="MFC7747536.1"/>
    <property type="molecule type" value="Genomic_DNA"/>
</dbReference>
<dbReference type="Pfam" id="PF14689">
    <property type="entry name" value="SPOB_a"/>
    <property type="match status" value="1"/>
</dbReference>
<evidence type="ECO:0000256" key="11">
    <source>
        <dbReference type="ARBA" id="ARBA00023136"/>
    </source>
</evidence>
<feature type="transmembrane region" description="Helical" evidence="12">
    <location>
        <begin position="14"/>
        <end position="35"/>
    </location>
</feature>
<dbReference type="Pfam" id="PF02518">
    <property type="entry name" value="HATPase_c"/>
    <property type="match status" value="1"/>
</dbReference>
<dbReference type="GO" id="GO:0005524">
    <property type="term" value="F:ATP binding"/>
    <property type="evidence" value="ECO:0007669"/>
    <property type="project" value="UniProtKB-KW"/>
</dbReference>
<evidence type="ECO:0000256" key="10">
    <source>
        <dbReference type="ARBA" id="ARBA00023012"/>
    </source>
</evidence>
<evidence type="ECO:0000256" key="5">
    <source>
        <dbReference type="ARBA" id="ARBA00022692"/>
    </source>
</evidence>
<name>A0ABW2UWV7_9BACI</name>
<dbReference type="PANTHER" id="PTHR43547:SF3">
    <property type="entry name" value="SENSOR PROTEIN CITS"/>
    <property type="match status" value="1"/>
</dbReference>
<dbReference type="InterPro" id="IPR016120">
    <property type="entry name" value="Sig_transdc_His_kin_SpoOB"/>
</dbReference>
<evidence type="ECO:0000313" key="15">
    <source>
        <dbReference type="Proteomes" id="UP001596620"/>
    </source>
</evidence>
<evidence type="ECO:0000256" key="1">
    <source>
        <dbReference type="ARBA" id="ARBA00004651"/>
    </source>
</evidence>
<keyword evidence="10" id="KW-0902">Two-component regulatory system</keyword>
<evidence type="ECO:0000256" key="3">
    <source>
        <dbReference type="ARBA" id="ARBA00022553"/>
    </source>
</evidence>
<dbReference type="InterPro" id="IPR005467">
    <property type="entry name" value="His_kinase_dom"/>
</dbReference>
<protein>
    <submittedName>
        <fullName evidence="14">ATP-binding protein</fullName>
    </submittedName>
</protein>
<evidence type="ECO:0000256" key="9">
    <source>
        <dbReference type="ARBA" id="ARBA00022989"/>
    </source>
</evidence>
<evidence type="ECO:0000256" key="4">
    <source>
        <dbReference type="ARBA" id="ARBA00022679"/>
    </source>
</evidence>
<dbReference type="PROSITE" id="PS50109">
    <property type="entry name" value="HIS_KIN"/>
    <property type="match status" value="1"/>
</dbReference>
<feature type="domain" description="Histidine kinase" evidence="13">
    <location>
        <begin position="334"/>
        <end position="529"/>
    </location>
</feature>
<dbReference type="SUPFAM" id="SSF55890">
    <property type="entry name" value="Sporulation response regulatory protein Spo0B"/>
    <property type="match status" value="1"/>
</dbReference>
<keyword evidence="9 12" id="KW-1133">Transmembrane helix</keyword>
<dbReference type="InterPro" id="IPR033463">
    <property type="entry name" value="sCache_3"/>
</dbReference>
<dbReference type="SUPFAM" id="SSF103190">
    <property type="entry name" value="Sensory domain-like"/>
    <property type="match status" value="1"/>
</dbReference>
<evidence type="ECO:0000259" key="13">
    <source>
        <dbReference type="PROSITE" id="PS50109"/>
    </source>
</evidence>
<dbReference type="SMART" id="SM00387">
    <property type="entry name" value="HATPase_c"/>
    <property type="match status" value="1"/>
</dbReference>
<evidence type="ECO:0000256" key="7">
    <source>
        <dbReference type="ARBA" id="ARBA00022777"/>
    </source>
</evidence>
<keyword evidence="3" id="KW-0597">Phosphoprotein</keyword>
<dbReference type="InterPro" id="IPR036890">
    <property type="entry name" value="HATPase_C_sf"/>
</dbReference>
<keyword evidence="6" id="KW-0547">Nucleotide-binding</keyword>
<keyword evidence="4" id="KW-0808">Transferase</keyword>
<dbReference type="InterPro" id="IPR039506">
    <property type="entry name" value="SPOB_a"/>
</dbReference>
<keyword evidence="15" id="KW-1185">Reference proteome</keyword>
<dbReference type="SUPFAM" id="SSF55874">
    <property type="entry name" value="ATPase domain of HSP90 chaperone/DNA topoisomerase II/histidine kinase"/>
    <property type="match status" value="1"/>
</dbReference>
<keyword evidence="8 14" id="KW-0067">ATP-binding</keyword>
<dbReference type="Gene3D" id="1.10.287.130">
    <property type="match status" value="1"/>
</dbReference>
<organism evidence="14 15">
    <name type="scientific">Lentibacillus kimchii</name>
    <dbReference type="NCBI Taxonomy" id="1542911"/>
    <lineage>
        <taxon>Bacteria</taxon>
        <taxon>Bacillati</taxon>
        <taxon>Bacillota</taxon>
        <taxon>Bacilli</taxon>
        <taxon>Bacillales</taxon>
        <taxon>Bacillaceae</taxon>
        <taxon>Lentibacillus</taxon>
    </lineage>
</organism>
<dbReference type="InterPro" id="IPR029151">
    <property type="entry name" value="Sensor-like_sf"/>
</dbReference>
<evidence type="ECO:0000313" key="14">
    <source>
        <dbReference type="EMBL" id="MFC7747536.1"/>
    </source>
</evidence>
<evidence type="ECO:0000256" key="12">
    <source>
        <dbReference type="SAM" id="Phobius"/>
    </source>
</evidence>
<proteinExistence type="predicted"/>
<dbReference type="RefSeq" id="WP_382359380.1">
    <property type="nucleotide sequence ID" value="NZ_JBHTGR010000040.1"/>
</dbReference>
<dbReference type="Gene3D" id="3.30.450.20">
    <property type="entry name" value="PAS domain"/>
    <property type="match status" value="2"/>
</dbReference>
<accession>A0ABW2UWV7</accession>
<dbReference type="Pfam" id="PF17203">
    <property type="entry name" value="sCache_3_2"/>
    <property type="match status" value="1"/>
</dbReference>
<reference evidence="15" key="1">
    <citation type="journal article" date="2019" name="Int. J. Syst. Evol. Microbiol.">
        <title>The Global Catalogue of Microorganisms (GCM) 10K type strain sequencing project: providing services to taxonomists for standard genome sequencing and annotation.</title>
        <authorList>
            <consortium name="The Broad Institute Genomics Platform"/>
            <consortium name="The Broad Institute Genome Sequencing Center for Infectious Disease"/>
            <person name="Wu L."/>
            <person name="Ma J."/>
        </authorList>
    </citation>
    <scope>NUCLEOTIDE SEQUENCE [LARGE SCALE GENOMIC DNA]</scope>
    <source>
        <strain evidence="15">JCM 30234</strain>
    </source>
</reference>
<evidence type="ECO:0000256" key="6">
    <source>
        <dbReference type="ARBA" id="ARBA00022741"/>
    </source>
</evidence>
<dbReference type="PANTHER" id="PTHR43547">
    <property type="entry name" value="TWO-COMPONENT HISTIDINE KINASE"/>
    <property type="match status" value="1"/>
</dbReference>
<dbReference type="InterPro" id="IPR003594">
    <property type="entry name" value="HATPase_dom"/>
</dbReference>
<keyword evidence="7" id="KW-0418">Kinase</keyword>
<comment type="caution">
    <text evidence="14">The sequence shown here is derived from an EMBL/GenBank/DDBJ whole genome shotgun (WGS) entry which is preliminary data.</text>
</comment>